<proteinExistence type="predicted"/>
<evidence type="ECO:0000313" key="1">
    <source>
        <dbReference type="EMBL" id="GAI21408.1"/>
    </source>
</evidence>
<protein>
    <submittedName>
        <fullName evidence="1">Uncharacterized protein</fullName>
    </submittedName>
</protein>
<name>X1LQN7_9ZZZZ</name>
<sequence length="210" mass="24235">KRVWGHLAVETSGLELLYSEDYRDEDHIETSYILFKEEYDNIYLLLRFHSELSEENKRRRIQEVKRAYHPWPPRLLARKARNVANTCKDSIFELLGLAMTRAKTANPALATLASEQKSVTRVEKGIAGYLGRAYDPMLEKYIGKRIVLEITTGKEEIQEYVGIFKDYSQQFLQVMDVSYPDGDQERLCDIIAPRAHASIRHGAEASHRSS</sequence>
<comment type="caution">
    <text evidence="1">The sequence shown here is derived from an EMBL/GenBank/DDBJ whole genome shotgun (WGS) entry which is preliminary data.</text>
</comment>
<gene>
    <name evidence="1" type="ORF">S06H3_27495</name>
</gene>
<accession>X1LQN7</accession>
<dbReference type="AlphaFoldDB" id="X1LQN7"/>
<dbReference type="EMBL" id="BARV01015956">
    <property type="protein sequence ID" value="GAI21408.1"/>
    <property type="molecule type" value="Genomic_DNA"/>
</dbReference>
<feature type="non-terminal residue" evidence="1">
    <location>
        <position position="1"/>
    </location>
</feature>
<organism evidence="1">
    <name type="scientific">marine sediment metagenome</name>
    <dbReference type="NCBI Taxonomy" id="412755"/>
    <lineage>
        <taxon>unclassified sequences</taxon>
        <taxon>metagenomes</taxon>
        <taxon>ecological metagenomes</taxon>
    </lineage>
</organism>
<reference evidence="1" key="1">
    <citation type="journal article" date="2014" name="Front. Microbiol.">
        <title>High frequency of phylogenetically diverse reductive dehalogenase-homologous genes in deep subseafloor sedimentary metagenomes.</title>
        <authorList>
            <person name="Kawai M."/>
            <person name="Futagami T."/>
            <person name="Toyoda A."/>
            <person name="Takaki Y."/>
            <person name="Nishi S."/>
            <person name="Hori S."/>
            <person name="Arai W."/>
            <person name="Tsubouchi T."/>
            <person name="Morono Y."/>
            <person name="Uchiyama I."/>
            <person name="Ito T."/>
            <person name="Fujiyama A."/>
            <person name="Inagaki F."/>
            <person name="Takami H."/>
        </authorList>
    </citation>
    <scope>NUCLEOTIDE SEQUENCE</scope>
    <source>
        <strain evidence="1">Expedition CK06-06</strain>
    </source>
</reference>